<dbReference type="InterPro" id="IPR017937">
    <property type="entry name" value="Thioredoxin_CS"/>
</dbReference>
<evidence type="ECO:0000256" key="5">
    <source>
        <dbReference type="SAM" id="SignalP"/>
    </source>
</evidence>
<dbReference type="PROSITE" id="PS51352">
    <property type="entry name" value="THIOREDOXIN_2"/>
    <property type="match status" value="1"/>
</dbReference>
<dbReference type="InterPro" id="IPR000866">
    <property type="entry name" value="AhpC/TSA"/>
</dbReference>
<dbReference type="RefSeq" id="WP_341835501.1">
    <property type="nucleotide sequence ID" value="NZ_CP149822.1"/>
</dbReference>
<dbReference type="Gene3D" id="3.40.30.10">
    <property type="entry name" value="Glutaredoxin"/>
    <property type="match status" value="1"/>
</dbReference>
<evidence type="ECO:0000256" key="3">
    <source>
        <dbReference type="ARBA" id="ARBA00023157"/>
    </source>
</evidence>
<name>A0ABZ2YNT9_9BACT</name>
<evidence type="ECO:0000259" key="6">
    <source>
        <dbReference type="PROSITE" id="PS51352"/>
    </source>
</evidence>
<evidence type="ECO:0000256" key="2">
    <source>
        <dbReference type="ARBA" id="ARBA00022748"/>
    </source>
</evidence>
<keyword evidence="2" id="KW-0201">Cytochrome c-type biogenesis</keyword>
<dbReference type="PROSITE" id="PS00194">
    <property type="entry name" value="THIOREDOXIN_1"/>
    <property type="match status" value="1"/>
</dbReference>
<keyword evidence="5" id="KW-0732">Signal</keyword>
<feature type="chain" id="PRO_5046842937" evidence="5">
    <location>
        <begin position="19"/>
        <end position="375"/>
    </location>
</feature>
<protein>
    <submittedName>
        <fullName evidence="7">TlpA disulfide reductase family protein</fullName>
    </submittedName>
</protein>
<dbReference type="InterPro" id="IPR036249">
    <property type="entry name" value="Thioredoxin-like_sf"/>
</dbReference>
<evidence type="ECO:0000313" key="8">
    <source>
        <dbReference type="Proteomes" id="UP001485459"/>
    </source>
</evidence>
<proteinExistence type="predicted"/>
<dbReference type="Pfam" id="PF14289">
    <property type="entry name" value="DUF4369"/>
    <property type="match status" value="1"/>
</dbReference>
<feature type="domain" description="Thioredoxin" evidence="6">
    <location>
        <begin position="234"/>
        <end position="375"/>
    </location>
</feature>
<organism evidence="7 8">
    <name type="scientific">Chitinophaga pollutisoli</name>
    <dbReference type="NCBI Taxonomy" id="3133966"/>
    <lineage>
        <taxon>Bacteria</taxon>
        <taxon>Pseudomonadati</taxon>
        <taxon>Bacteroidota</taxon>
        <taxon>Chitinophagia</taxon>
        <taxon>Chitinophagales</taxon>
        <taxon>Chitinophagaceae</taxon>
        <taxon>Chitinophaga</taxon>
    </lineage>
</organism>
<keyword evidence="4" id="KW-0676">Redox-active center</keyword>
<sequence length="375" mass="41788">MKHLILAASLTMPGIAMAQSFDYQLNVQLKQAKPSAVAYLISNYAWSNSKVLDSAVLHHGKATFKGKLEMPTLVHVFIDHDGLGSKWRKNGDAIDLYLEKGKLSISGKDSIKNARIKAGAVNRQYVDYKDAVMVYYREAAKKPAPTPEELKSPGYMETVMQGFRQIALQTDTLKMAYIRKHPDSFVSLVALEELAGKDMDVTMVDPLFKGLSANIRNTQSGKKFAQRIEAARQFAIGAPAPAFTQNDVDGKPVQLSDFRGKYVLVDFWASWCGPCRAENPNLLKAYNTFKDKNFTVLGVSLDMPGKKQDWLNAIAKDGLTWTHVSDLQGWKNEVAVRYNVKAVPTNFLIGPDGKIVAKNLRSERLHQELARILPQ</sequence>
<dbReference type="InterPro" id="IPR025380">
    <property type="entry name" value="DUF4369"/>
</dbReference>
<dbReference type="SUPFAM" id="SSF52833">
    <property type="entry name" value="Thioredoxin-like"/>
    <property type="match status" value="1"/>
</dbReference>
<dbReference type="InterPro" id="IPR013766">
    <property type="entry name" value="Thioredoxin_domain"/>
</dbReference>
<evidence type="ECO:0000256" key="4">
    <source>
        <dbReference type="ARBA" id="ARBA00023284"/>
    </source>
</evidence>
<dbReference type="PANTHER" id="PTHR42852">
    <property type="entry name" value="THIOL:DISULFIDE INTERCHANGE PROTEIN DSBE"/>
    <property type="match status" value="1"/>
</dbReference>
<dbReference type="EMBL" id="CP149822">
    <property type="protein sequence ID" value="WZN40586.1"/>
    <property type="molecule type" value="Genomic_DNA"/>
</dbReference>
<accession>A0ABZ2YNT9</accession>
<keyword evidence="8" id="KW-1185">Reference proteome</keyword>
<dbReference type="CDD" id="cd02966">
    <property type="entry name" value="TlpA_like_family"/>
    <property type="match status" value="1"/>
</dbReference>
<evidence type="ECO:0000256" key="1">
    <source>
        <dbReference type="ARBA" id="ARBA00004196"/>
    </source>
</evidence>
<evidence type="ECO:0000313" key="7">
    <source>
        <dbReference type="EMBL" id="WZN40586.1"/>
    </source>
</evidence>
<dbReference type="PANTHER" id="PTHR42852:SF6">
    <property type="entry name" value="THIOL:DISULFIDE INTERCHANGE PROTEIN DSBE"/>
    <property type="match status" value="1"/>
</dbReference>
<gene>
    <name evidence="7" type="ORF">WJU16_21720</name>
</gene>
<feature type="signal peptide" evidence="5">
    <location>
        <begin position="1"/>
        <end position="18"/>
    </location>
</feature>
<dbReference type="Pfam" id="PF00578">
    <property type="entry name" value="AhpC-TSA"/>
    <property type="match status" value="1"/>
</dbReference>
<reference evidence="8" key="1">
    <citation type="submission" date="2024-03" db="EMBL/GenBank/DDBJ databases">
        <title>Chitinophaga horti sp. nov., isolated from garden soil.</title>
        <authorList>
            <person name="Lee D.S."/>
            <person name="Han D.M."/>
            <person name="Baek J.H."/>
            <person name="Choi D.G."/>
            <person name="Jeon J.H."/>
            <person name="Jeon C.O."/>
        </authorList>
    </citation>
    <scope>NUCLEOTIDE SEQUENCE [LARGE SCALE GENOMIC DNA]</scope>
    <source>
        <strain evidence="8">GPA1</strain>
    </source>
</reference>
<dbReference type="InterPro" id="IPR050553">
    <property type="entry name" value="Thioredoxin_ResA/DsbE_sf"/>
</dbReference>
<dbReference type="Proteomes" id="UP001485459">
    <property type="component" value="Chromosome"/>
</dbReference>
<comment type="subcellular location">
    <subcellularLocation>
        <location evidence="1">Cell envelope</location>
    </subcellularLocation>
</comment>
<keyword evidence="3" id="KW-1015">Disulfide bond</keyword>